<sequence length="48" mass="5511">MESTYPGNEWSEGWTIPHWHSIVEDDTANDNLDLLVVPQYGRNLDHTG</sequence>
<dbReference type="AlphaFoldDB" id="A0A1S8ADE2"/>
<protein>
    <submittedName>
        <fullName evidence="1">Uncharacterized protein</fullName>
    </submittedName>
</protein>
<accession>A0A1S8ADE2</accession>
<reference evidence="1" key="1">
    <citation type="submission" date="2016-12" db="EMBL/GenBank/DDBJ databases">
        <title>Transcriptomic, proteomic, and metabolomic analysis of Citrus limon response to graft inoculation by Candidatus Liberibacter asiaticus.</title>
        <authorList>
            <person name="Ramsey J."/>
            <person name="Chin E."/>
            <person name="Chavez J."/>
            <person name="Saha S."/>
            <person name="Mischuk D."/>
            <person name="Mahoney J."/>
            <person name="Mohr J."/>
            <person name="Robison F."/>
            <person name="Godfrey K."/>
            <person name="Levesque C."/>
            <person name="Foster L."/>
            <person name="Xu Y."/>
            <person name="Strickler S."/>
            <person name="Fernandez-Pozo N."/>
            <person name="Polek M.L."/>
            <person name="Giovannoni J."/>
            <person name="Mueller L.A."/>
            <person name="Slupsky C."/>
            <person name="Bruce J."/>
            <person name="Cilia M."/>
        </authorList>
    </citation>
    <scope>NUCLEOTIDE SEQUENCE</scope>
</reference>
<name>A0A1S8ADE2_CITLI</name>
<dbReference type="EMBL" id="GFAY01000195">
    <property type="protein sequence ID" value="JAV45455.1"/>
    <property type="molecule type" value="Transcribed_RNA"/>
</dbReference>
<evidence type="ECO:0000313" key="1">
    <source>
        <dbReference type="EMBL" id="JAV45455.1"/>
    </source>
</evidence>
<organism evidence="1">
    <name type="scientific">Citrus limon</name>
    <name type="common">Lemon</name>
    <name type="synonym">Citrus medica var. limon</name>
    <dbReference type="NCBI Taxonomy" id="2708"/>
    <lineage>
        <taxon>Eukaryota</taxon>
        <taxon>Viridiplantae</taxon>
        <taxon>Streptophyta</taxon>
        <taxon>Embryophyta</taxon>
        <taxon>Tracheophyta</taxon>
        <taxon>Spermatophyta</taxon>
        <taxon>Magnoliopsida</taxon>
        <taxon>eudicotyledons</taxon>
        <taxon>Gunneridae</taxon>
        <taxon>Pentapetalae</taxon>
        <taxon>rosids</taxon>
        <taxon>malvids</taxon>
        <taxon>Sapindales</taxon>
        <taxon>Rutaceae</taxon>
        <taxon>Aurantioideae</taxon>
        <taxon>Citrus</taxon>
    </lineage>
</organism>
<proteinExistence type="predicted"/>